<accession>A0A0W1AC90</accession>
<sequence length="52" mass="5992">DLFNKSDKAAKKATEHEQAQRVLYEKIGELTVERDFLKKCWSKLHGNNGDNS</sequence>
<keyword evidence="2" id="KW-1185">Reference proteome</keyword>
<organism evidence="1 2">
    <name type="scientific">Legionella waltersii</name>
    <dbReference type="NCBI Taxonomy" id="66969"/>
    <lineage>
        <taxon>Bacteria</taxon>
        <taxon>Pseudomonadati</taxon>
        <taxon>Pseudomonadota</taxon>
        <taxon>Gammaproteobacteria</taxon>
        <taxon>Legionellales</taxon>
        <taxon>Legionellaceae</taxon>
        <taxon>Legionella</taxon>
    </lineage>
</organism>
<dbReference type="EMBL" id="LNZB01000038">
    <property type="protein sequence ID" value="KTD78966.1"/>
    <property type="molecule type" value="Genomic_DNA"/>
</dbReference>
<reference evidence="1 2" key="1">
    <citation type="submission" date="2015-11" db="EMBL/GenBank/DDBJ databases">
        <title>Genomic analysis of 38 Legionella species identifies large and diverse effector repertoires.</title>
        <authorList>
            <person name="Burstein D."/>
            <person name="Amaro F."/>
            <person name="Zusman T."/>
            <person name="Lifshitz Z."/>
            <person name="Cohen O."/>
            <person name="Gilbert J.A."/>
            <person name="Pupko T."/>
            <person name="Shuman H.A."/>
            <person name="Segal G."/>
        </authorList>
    </citation>
    <scope>NUCLEOTIDE SEQUENCE [LARGE SCALE GENOMIC DNA]</scope>
    <source>
        <strain evidence="1 2">ATCC 51914</strain>
    </source>
</reference>
<evidence type="ECO:0000313" key="2">
    <source>
        <dbReference type="Proteomes" id="UP000054729"/>
    </source>
</evidence>
<dbReference type="STRING" id="66969.Lwal_1736"/>
<gene>
    <name evidence="1" type="ORF">Lwal_1736</name>
</gene>
<protein>
    <recommendedName>
        <fullName evidence="3">Transposase</fullName>
    </recommendedName>
</protein>
<comment type="caution">
    <text evidence="1">The sequence shown here is derived from an EMBL/GenBank/DDBJ whole genome shotgun (WGS) entry which is preliminary data.</text>
</comment>
<evidence type="ECO:0000313" key="1">
    <source>
        <dbReference type="EMBL" id="KTD78966.1"/>
    </source>
</evidence>
<proteinExistence type="predicted"/>
<dbReference type="PATRIC" id="fig|66969.6.peg.1892"/>
<name>A0A0W1AC90_9GAMM</name>
<dbReference type="AlphaFoldDB" id="A0A0W1AC90"/>
<evidence type="ECO:0008006" key="3">
    <source>
        <dbReference type="Google" id="ProtNLM"/>
    </source>
</evidence>
<feature type="non-terminal residue" evidence="1">
    <location>
        <position position="1"/>
    </location>
</feature>
<dbReference type="Proteomes" id="UP000054729">
    <property type="component" value="Unassembled WGS sequence"/>
</dbReference>